<feature type="repeat" description="TPR" evidence="3">
    <location>
        <begin position="35"/>
        <end position="68"/>
    </location>
</feature>
<evidence type="ECO:0000313" key="6">
    <source>
        <dbReference type="Proteomes" id="UP000268469"/>
    </source>
</evidence>
<name>A0A660SIP0_UNCW3</name>
<evidence type="ECO:0000256" key="4">
    <source>
        <dbReference type="SAM" id="MobiDB-lite"/>
    </source>
</evidence>
<dbReference type="Pfam" id="PF12895">
    <property type="entry name" value="ANAPC3"/>
    <property type="match status" value="1"/>
</dbReference>
<feature type="compositionally biased region" description="Basic and acidic residues" evidence="4">
    <location>
        <begin position="117"/>
        <end position="127"/>
    </location>
</feature>
<dbReference type="PANTHER" id="PTHR45586">
    <property type="entry name" value="TPR REPEAT-CONTAINING PROTEIN PA4667"/>
    <property type="match status" value="1"/>
</dbReference>
<dbReference type="InterPro" id="IPR011990">
    <property type="entry name" value="TPR-like_helical_dom_sf"/>
</dbReference>
<feature type="compositionally biased region" description="Basic residues" evidence="4">
    <location>
        <begin position="130"/>
        <end position="139"/>
    </location>
</feature>
<dbReference type="InterPro" id="IPR051012">
    <property type="entry name" value="CellSynth/LPSAsmb/PSIAsmb"/>
</dbReference>
<dbReference type="Proteomes" id="UP000268469">
    <property type="component" value="Unassembled WGS sequence"/>
</dbReference>
<dbReference type="PANTHER" id="PTHR45586:SF1">
    <property type="entry name" value="LIPOPOLYSACCHARIDE ASSEMBLY PROTEIN B"/>
    <property type="match status" value="1"/>
</dbReference>
<dbReference type="InterPro" id="IPR019734">
    <property type="entry name" value="TPR_rpt"/>
</dbReference>
<feature type="non-terminal residue" evidence="5">
    <location>
        <position position="1"/>
    </location>
</feature>
<dbReference type="EMBL" id="QNBE01000031">
    <property type="protein sequence ID" value="RKX70679.1"/>
    <property type="molecule type" value="Genomic_DNA"/>
</dbReference>
<proteinExistence type="predicted"/>
<keyword evidence="1" id="KW-0677">Repeat</keyword>
<dbReference type="AlphaFoldDB" id="A0A660SIP0"/>
<dbReference type="Pfam" id="PF13181">
    <property type="entry name" value="TPR_8"/>
    <property type="match status" value="1"/>
</dbReference>
<evidence type="ECO:0000256" key="2">
    <source>
        <dbReference type="ARBA" id="ARBA00022803"/>
    </source>
</evidence>
<evidence type="ECO:0000313" key="5">
    <source>
        <dbReference type="EMBL" id="RKX70679.1"/>
    </source>
</evidence>
<evidence type="ECO:0000256" key="1">
    <source>
        <dbReference type="ARBA" id="ARBA00022737"/>
    </source>
</evidence>
<dbReference type="SUPFAM" id="SSF48452">
    <property type="entry name" value="TPR-like"/>
    <property type="match status" value="1"/>
</dbReference>
<keyword evidence="2 3" id="KW-0802">TPR repeat</keyword>
<feature type="region of interest" description="Disordered" evidence="4">
    <location>
        <begin position="117"/>
        <end position="139"/>
    </location>
</feature>
<gene>
    <name evidence="5" type="ORF">DRP53_04300</name>
</gene>
<dbReference type="Gene3D" id="1.25.40.10">
    <property type="entry name" value="Tetratricopeptide repeat domain"/>
    <property type="match status" value="1"/>
</dbReference>
<evidence type="ECO:0008006" key="7">
    <source>
        <dbReference type="Google" id="ProtNLM"/>
    </source>
</evidence>
<reference evidence="5 6" key="1">
    <citation type="submission" date="2018-06" db="EMBL/GenBank/DDBJ databases">
        <title>Extensive metabolic versatility and redundancy in microbially diverse, dynamic hydrothermal sediments.</title>
        <authorList>
            <person name="Dombrowski N."/>
            <person name="Teske A."/>
            <person name="Baker B.J."/>
        </authorList>
    </citation>
    <scope>NUCLEOTIDE SEQUENCE [LARGE SCALE GENOMIC DNA]</scope>
    <source>
        <strain evidence="5">B36_G15</strain>
    </source>
</reference>
<dbReference type="PROSITE" id="PS50005">
    <property type="entry name" value="TPR"/>
    <property type="match status" value="1"/>
</dbReference>
<comment type="caution">
    <text evidence="5">The sequence shown here is derived from an EMBL/GenBank/DDBJ whole genome shotgun (WGS) entry which is preliminary data.</text>
</comment>
<evidence type="ECO:0000256" key="3">
    <source>
        <dbReference type="PROSITE-ProRule" id="PRU00339"/>
    </source>
</evidence>
<sequence>YKSHYDLGVAYKEMGLYAEAIEEFQISAKDPELTLKSMEMIGTCYYERKKYKEAVAILKRSLKIPGYNKSDFVGIHLLLARCYEAMGKNEDALREYEIVYHYNPTLAEVKEKLAALKQPTEKKEKPVPRAARKGKISYL</sequence>
<protein>
    <recommendedName>
        <fullName evidence="7">Tetratricopeptide repeat protein</fullName>
    </recommendedName>
</protein>
<accession>A0A660SIP0</accession>
<dbReference type="SMART" id="SM00028">
    <property type="entry name" value="TPR"/>
    <property type="match status" value="3"/>
</dbReference>
<organism evidence="5 6">
    <name type="scientific">candidate division WOR-3 bacterium</name>
    <dbReference type="NCBI Taxonomy" id="2052148"/>
    <lineage>
        <taxon>Bacteria</taxon>
        <taxon>Bacteria division WOR-3</taxon>
    </lineage>
</organism>